<protein>
    <submittedName>
        <fullName evidence="1">Uncharacterized protein</fullName>
    </submittedName>
</protein>
<gene>
    <name evidence="1" type="ORF">SAMN04488130_101328</name>
</gene>
<reference evidence="2" key="1">
    <citation type="submission" date="2016-10" db="EMBL/GenBank/DDBJ databases">
        <authorList>
            <person name="Varghese N."/>
            <person name="Submissions S."/>
        </authorList>
    </citation>
    <scope>NUCLEOTIDE SEQUENCE [LARGE SCALE GENOMIC DNA]</scope>
    <source>
        <strain evidence="2">CGMCC 1.9230</strain>
    </source>
</reference>
<sequence>MVFQIGKIVWKLKGNVFWKSVVFKILNKIKKLHFWISANKNKKKIVKQFVLVK</sequence>
<dbReference type="AlphaFoldDB" id="A0A1H5SK80"/>
<name>A0A1H5SK80_9FLAO</name>
<dbReference type="EMBL" id="FNVP01000001">
    <property type="protein sequence ID" value="SEF50925.1"/>
    <property type="molecule type" value="Genomic_DNA"/>
</dbReference>
<accession>A0A1H5SK80</accession>
<keyword evidence="2" id="KW-1185">Reference proteome</keyword>
<evidence type="ECO:0000313" key="1">
    <source>
        <dbReference type="EMBL" id="SEF50925.1"/>
    </source>
</evidence>
<organism evidence="1 2">
    <name type="scientific">Flavobacterium urumqiense</name>
    <dbReference type="NCBI Taxonomy" id="935224"/>
    <lineage>
        <taxon>Bacteria</taxon>
        <taxon>Pseudomonadati</taxon>
        <taxon>Bacteroidota</taxon>
        <taxon>Flavobacteriia</taxon>
        <taxon>Flavobacteriales</taxon>
        <taxon>Flavobacteriaceae</taxon>
        <taxon>Flavobacterium</taxon>
    </lineage>
</organism>
<proteinExistence type="predicted"/>
<dbReference type="Proteomes" id="UP000236737">
    <property type="component" value="Unassembled WGS sequence"/>
</dbReference>
<evidence type="ECO:0000313" key="2">
    <source>
        <dbReference type="Proteomes" id="UP000236737"/>
    </source>
</evidence>